<evidence type="ECO:0000256" key="8">
    <source>
        <dbReference type="ARBA" id="ARBA00023027"/>
    </source>
</evidence>
<dbReference type="RefSeq" id="WP_179642832.1">
    <property type="nucleotide sequence ID" value="NZ_BAAAYY010000033.1"/>
</dbReference>
<dbReference type="InterPro" id="IPR036291">
    <property type="entry name" value="NAD(P)-bd_dom_sf"/>
</dbReference>
<keyword evidence="7" id="KW-0560">Oxidoreductase</keyword>
<dbReference type="AlphaFoldDB" id="A0A852TT08"/>
<dbReference type="Pfam" id="PF00725">
    <property type="entry name" value="3HCDH"/>
    <property type="match status" value="1"/>
</dbReference>
<dbReference type="InterPro" id="IPR008927">
    <property type="entry name" value="6-PGluconate_DH-like_C_sf"/>
</dbReference>
<dbReference type="Gene3D" id="3.40.50.720">
    <property type="entry name" value="NAD(P)-binding Rossmann-like Domain"/>
    <property type="match status" value="1"/>
</dbReference>
<dbReference type="InterPro" id="IPR013328">
    <property type="entry name" value="6PGD_dom2"/>
</dbReference>
<evidence type="ECO:0000259" key="14">
    <source>
        <dbReference type="Pfam" id="PF02737"/>
    </source>
</evidence>
<dbReference type="PANTHER" id="PTHR43612">
    <property type="entry name" value="TRIFUNCTIONAL ENZYME SUBUNIT ALPHA"/>
    <property type="match status" value="1"/>
</dbReference>
<dbReference type="PANTHER" id="PTHR43612:SF3">
    <property type="entry name" value="TRIFUNCTIONAL ENZYME SUBUNIT ALPHA, MITOCHONDRIAL"/>
    <property type="match status" value="1"/>
</dbReference>
<comment type="pathway">
    <text evidence="1">Lipid metabolism; fatty acid beta-oxidation.</text>
</comment>
<keyword evidence="16" id="KW-1185">Reference proteome</keyword>
<gene>
    <name evidence="15" type="ORF">HDA32_001901</name>
</gene>
<dbReference type="InterPro" id="IPR050136">
    <property type="entry name" value="FA_oxidation_alpha_subunit"/>
</dbReference>
<evidence type="ECO:0000256" key="7">
    <source>
        <dbReference type="ARBA" id="ARBA00023002"/>
    </source>
</evidence>
<dbReference type="UniPathway" id="UPA00659"/>
<evidence type="ECO:0000256" key="11">
    <source>
        <dbReference type="ARBA" id="ARBA00023268"/>
    </source>
</evidence>
<comment type="similarity">
    <text evidence="4">Belongs to the 3-hydroxyacyl-CoA dehydrogenase family.</text>
</comment>
<comment type="caution">
    <text evidence="15">The sequence shown here is derived from an EMBL/GenBank/DDBJ whole genome shotgun (WGS) entry which is preliminary data.</text>
</comment>
<reference evidence="15 16" key="1">
    <citation type="submission" date="2020-07" db="EMBL/GenBank/DDBJ databases">
        <title>Sequencing the genomes of 1000 actinobacteria strains.</title>
        <authorList>
            <person name="Klenk H.-P."/>
        </authorList>
    </citation>
    <scope>NUCLEOTIDE SEQUENCE [LARGE SCALE GENOMIC DNA]</scope>
    <source>
        <strain evidence="15 16">CXB654</strain>
    </source>
</reference>
<dbReference type="Gene3D" id="1.10.1040.10">
    <property type="entry name" value="N-(1-d-carboxylethyl)-l-norvaline Dehydrogenase, domain 2"/>
    <property type="match status" value="2"/>
</dbReference>
<evidence type="ECO:0000256" key="2">
    <source>
        <dbReference type="ARBA" id="ARBA00005086"/>
    </source>
</evidence>
<protein>
    <submittedName>
        <fullName evidence="15">3-hydroxyacyl-CoA dehydrogenase/enoyl-CoA hydratase/carnithine racemase</fullName>
    </submittedName>
</protein>
<evidence type="ECO:0000256" key="3">
    <source>
        <dbReference type="ARBA" id="ARBA00007005"/>
    </source>
</evidence>
<evidence type="ECO:0000256" key="4">
    <source>
        <dbReference type="ARBA" id="ARBA00009463"/>
    </source>
</evidence>
<keyword evidence="9" id="KW-0443">Lipid metabolism</keyword>
<dbReference type="InterPro" id="IPR006108">
    <property type="entry name" value="3HC_DH_C"/>
</dbReference>
<dbReference type="GO" id="GO:0070403">
    <property type="term" value="F:NAD+ binding"/>
    <property type="evidence" value="ECO:0007669"/>
    <property type="project" value="InterPro"/>
</dbReference>
<dbReference type="CDD" id="cd06558">
    <property type="entry name" value="crotonase-like"/>
    <property type="match status" value="1"/>
</dbReference>
<comment type="similarity">
    <text evidence="3">In the central section; belongs to the 3-hydroxyacyl-CoA dehydrogenase family.</text>
</comment>
<evidence type="ECO:0000256" key="5">
    <source>
        <dbReference type="ARBA" id="ARBA00022832"/>
    </source>
</evidence>
<dbReference type="Gene3D" id="3.90.226.10">
    <property type="entry name" value="2-enoyl-CoA Hydratase, Chain A, domain 1"/>
    <property type="match status" value="1"/>
</dbReference>
<dbReference type="SUPFAM" id="SSF51735">
    <property type="entry name" value="NAD(P)-binding Rossmann-fold domains"/>
    <property type="match status" value="1"/>
</dbReference>
<evidence type="ECO:0000256" key="6">
    <source>
        <dbReference type="ARBA" id="ARBA00022963"/>
    </source>
</evidence>
<proteinExistence type="inferred from homology"/>
<dbReference type="FunFam" id="3.40.50.720:FF:000009">
    <property type="entry name" value="Fatty oxidation complex, alpha subunit"/>
    <property type="match status" value="1"/>
</dbReference>
<evidence type="ECO:0000256" key="1">
    <source>
        <dbReference type="ARBA" id="ARBA00005005"/>
    </source>
</evidence>
<keyword evidence="5" id="KW-0276">Fatty acid metabolism</keyword>
<dbReference type="InterPro" id="IPR029045">
    <property type="entry name" value="ClpP/crotonase-like_dom_sf"/>
</dbReference>
<evidence type="ECO:0000256" key="12">
    <source>
        <dbReference type="ARBA" id="ARBA00049556"/>
    </source>
</evidence>
<organism evidence="15 16">
    <name type="scientific">Spinactinospora alkalitolerans</name>
    <dbReference type="NCBI Taxonomy" id="687207"/>
    <lineage>
        <taxon>Bacteria</taxon>
        <taxon>Bacillati</taxon>
        <taxon>Actinomycetota</taxon>
        <taxon>Actinomycetes</taxon>
        <taxon>Streptosporangiales</taxon>
        <taxon>Nocardiopsidaceae</taxon>
        <taxon>Spinactinospora</taxon>
    </lineage>
</organism>
<dbReference type="SUPFAM" id="SSF48179">
    <property type="entry name" value="6-phosphogluconate dehydrogenase C-terminal domain-like"/>
    <property type="match status" value="2"/>
</dbReference>
<evidence type="ECO:0000313" key="16">
    <source>
        <dbReference type="Proteomes" id="UP000589036"/>
    </source>
</evidence>
<keyword evidence="11" id="KW-0511">Multifunctional enzyme</keyword>
<sequence length="697" mass="74096">MSSAIEEARDLFADEVVTRALSRDVELPYGAGTAVLITLDNGHDHTKPNTFGPGGLLSLGEAVDAATARSDIAAIAVTGKPFIFAVGADLNGVPKVRTREQAHAIGRLGHDVFRKLGETDVPTFAFVNGAAMGGGLEVALHCRYRTVSSGVPAVALPEAFLGLVPGWGGTYLLPNLIGAEKALKLVIDNPLAQNKTIKGPQVFEMGIADAMFEPADFVEESLRWAARVVKGDVTVERAAVDKGEAWDQAVGNARFMVEGRLHGAAPAPVRALELVAEAKNRTRDEGFAAEDEALADLIMSDELKAGLYAFDLTQKRARRPAGAPDKTLARKVTKVGVIGAGLMAGQLALLFARRLGVPVVMTDLDQERLDRGVGHVHGEVDKLAAKGRVSADQANRLKSLVGGSLSYEAFSDADFVIEAVFERMEVKQDVFAEVERFVSPEAILATNTSSLSITEMAGGLEHPERVVGFHFFNPVAVLPLLEIIRGERTDDAALATAFATAKGLKKSAVLVKDAPAFVVNRLLTLFMGEVLAAVEEGTEPEAADRAVAPLGLPMSPLLLLQLVGPAVALHVSETLNAAFPERFAVSEQHRRLVESGRTEVFGQDFAIDPEVKALFSGGDKPSAEPEILNRALEALAREIRIMLDEGVVAEPADIDLCLITGAGWPFHLGGITPYLDRSGIAEKVNGAPFHPNGLKAL</sequence>
<dbReference type="Pfam" id="PF02737">
    <property type="entry name" value="3HCDH_N"/>
    <property type="match status" value="1"/>
</dbReference>
<dbReference type="InterPro" id="IPR006176">
    <property type="entry name" value="3-OHacyl-CoA_DH_NAD-bd"/>
</dbReference>
<dbReference type="GO" id="GO:0006635">
    <property type="term" value="P:fatty acid beta-oxidation"/>
    <property type="evidence" value="ECO:0007669"/>
    <property type="project" value="UniProtKB-UniPathway"/>
</dbReference>
<keyword evidence="10" id="KW-0456">Lyase</keyword>
<dbReference type="InterPro" id="IPR001753">
    <property type="entry name" value="Enoyl-CoA_hydra/iso"/>
</dbReference>
<feature type="domain" description="3-hydroxyacyl-CoA dehydrogenase NAD binding" evidence="14">
    <location>
        <begin position="334"/>
        <end position="513"/>
    </location>
</feature>
<evidence type="ECO:0000256" key="10">
    <source>
        <dbReference type="ARBA" id="ARBA00023239"/>
    </source>
</evidence>
<keyword evidence="6" id="KW-0442">Lipid degradation</keyword>
<dbReference type="GO" id="GO:0016509">
    <property type="term" value="F:long-chain (3S)-3-hydroxyacyl-CoA dehydrogenase (NAD+) activity"/>
    <property type="evidence" value="ECO:0007669"/>
    <property type="project" value="TreeGrafter"/>
</dbReference>
<name>A0A852TT08_9ACTN</name>
<keyword evidence="8" id="KW-0520">NAD</keyword>
<comment type="catalytic activity">
    <reaction evidence="12">
        <text>a (3S)-3-hydroxyacyl-CoA + NAD(+) = a 3-oxoacyl-CoA + NADH + H(+)</text>
        <dbReference type="Rhea" id="RHEA:22432"/>
        <dbReference type="ChEBI" id="CHEBI:15378"/>
        <dbReference type="ChEBI" id="CHEBI:57318"/>
        <dbReference type="ChEBI" id="CHEBI:57540"/>
        <dbReference type="ChEBI" id="CHEBI:57945"/>
        <dbReference type="ChEBI" id="CHEBI:90726"/>
        <dbReference type="EC" id="1.1.1.35"/>
    </reaction>
</comment>
<dbReference type="Proteomes" id="UP000589036">
    <property type="component" value="Unassembled WGS sequence"/>
</dbReference>
<feature type="domain" description="3-hydroxyacyl-CoA dehydrogenase C-terminal" evidence="13">
    <location>
        <begin position="517"/>
        <end position="598"/>
    </location>
</feature>
<accession>A0A852TT08</accession>
<dbReference type="Pfam" id="PF00378">
    <property type="entry name" value="ECH_1"/>
    <property type="match status" value="1"/>
</dbReference>
<dbReference type="SUPFAM" id="SSF52096">
    <property type="entry name" value="ClpP/crotonase"/>
    <property type="match status" value="1"/>
</dbReference>
<evidence type="ECO:0000313" key="15">
    <source>
        <dbReference type="EMBL" id="NYE46781.1"/>
    </source>
</evidence>
<evidence type="ECO:0000256" key="9">
    <source>
        <dbReference type="ARBA" id="ARBA00023098"/>
    </source>
</evidence>
<dbReference type="EMBL" id="JACCCC010000001">
    <property type="protein sequence ID" value="NYE46781.1"/>
    <property type="molecule type" value="Genomic_DNA"/>
</dbReference>
<evidence type="ECO:0000259" key="13">
    <source>
        <dbReference type="Pfam" id="PF00725"/>
    </source>
</evidence>
<dbReference type="GO" id="GO:0004300">
    <property type="term" value="F:enoyl-CoA hydratase activity"/>
    <property type="evidence" value="ECO:0007669"/>
    <property type="project" value="TreeGrafter"/>
</dbReference>
<comment type="pathway">
    <text evidence="2">Lipid metabolism; butanoate metabolism.</text>
</comment>